<dbReference type="Pfam" id="PF00496">
    <property type="entry name" value="SBP_bac_5"/>
    <property type="match status" value="1"/>
</dbReference>
<dbReference type="InterPro" id="IPR000914">
    <property type="entry name" value="SBP_5_dom"/>
</dbReference>
<dbReference type="Gene3D" id="3.40.190.10">
    <property type="entry name" value="Periplasmic binding protein-like II"/>
    <property type="match status" value="1"/>
</dbReference>
<feature type="chain" id="PRO_5023868978" evidence="1">
    <location>
        <begin position="26"/>
        <end position="513"/>
    </location>
</feature>
<dbReference type="Gene3D" id="3.10.105.10">
    <property type="entry name" value="Dipeptide-binding Protein, Domain 3"/>
    <property type="match status" value="1"/>
</dbReference>
<dbReference type="InterPro" id="IPR039424">
    <property type="entry name" value="SBP_5"/>
</dbReference>
<dbReference type="KEGG" id="mlz:F6J85_01725"/>
<name>A0A5J6L0E4_9MICO</name>
<proteinExistence type="predicted"/>
<dbReference type="PROSITE" id="PS51257">
    <property type="entry name" value="PROKAR_LIPOPROTEIN"/>
    <property type="match status" value="1"/>
</dbReference>
<keyword evidence="1" id="KW-0732">Signal</keyword>
<dbReference type="InterPro" id="IPR030678">
    <property type="entry name" value="Peptide/Ni-bd"/>
</dbReference>
<dbReference type="GO" id="GO:0043190">
    <property type="term" value="C:ATP-binding cassette (ABC) transporter complex"/>
    <property type="evidence" value="ECO:0007669"/>
    <property type="project" value="InterPro"/>
</dbReference>
<feature type="signal peptide" evidence="1">
    <location>
        <begin position="1"/>
        <end position="25"/>
    </location>
</feature>
<dbReference type="PANTHER" id="PTHR30290">
    <property type="entry name" value="PERIPLASMIC BINDING COMPONENT OF ABC TRANSPORTER"/>
    <property type="match status" value="1"/>
</dbReference>
<dbReference type="RefSeq" id="WP_150923585.1">
    <property type="nucleotide sequence ID" value="NZ_CP044232.1"/>
</dbReference>
<keyword evidence="4" id="KW-1185">Reference proteome</keyword>
<organism evidence="3 4">
    <name type="scientific">Microbacterium lushaniae</name>
    <dbReference type="NCBI Taxonomy" id="2614639"/>
    <lineage>
        <taxon>Bacteria</taxon>
        <taxon>Bacillati</taxon>
        <taxon>Actinomycetota</taxon>
        <taxon>Actinomycetes</taxon>
        <taxon>Micrococcales</taxon>
        <taxon>Microbacteriaceae</taxon>
        <taxon>Microbacterium</taxon>
    </lineage>
</organism>
<dbReference type="GO" id="GO:1904680">
    <property type="term" value="F:peptide transmembrane transporter activity"/>
    <property type="evidence" value="ECO:0007669"/>
    <property type="project" value="TreeGrafter"/>
</dbReference>
<dbReference type="EMBL" id="CP044232">
    <property type="protein sequence ID" value="QEW01941.1"/>
    <property type="molecule type" value="Genomic_DNA"/>
</dbReference>
<protein>
    <submittedName>
        <fullName evidence="3">ABC transporter substrate-binding protein</fullName>
    </submittedName>
</protein>
<accession>A0A5J6L0E4</accession>
<dbReference type="GO" id="GO:0015833">
    <property type="term" value="P:peptide transport"/>
    <property type="evidence" value="ECO:0007669"/>
    <property type="project" value="TreeGrafter"/>
</dbReference>
<dbReference type="Proteomes" id="UP000325516">
    <property type="component" value="Chromosome"/>
</dbReference>
<evidence type="ECO:0000313" key="4">
    <source>
        <dbReference type="Proteomes" id="UP000325516"/>
    </source>
</evidence>
<dbReference type="PIRSF" id="PIRSF002741">
    <property type="entry name" value="MppA"/>
    <property type="match status" value="1"/>
</dbReference>
<feature type="domain" description="Solute-binding protein family 5" evidence="2">
    <location>
        <begin position="84"/>
        <end position="432"/>
    </location>
</feature>
<sequence length="513" mass="53844">MKRASAPRAAVGTVGILAVAAFALAACSAPETSGEDSDAPQSLVIGVTADVDTLLPWTSTQFQATHVLQNLYGTLTEFDDDLAVTEGLAESWETSEDGLTVTFQLREGVTFADGSELDAEDVVASYQAIKDEATAAVSASNLASVETIEAVDPLTVQLTLSAPDAALFSKLGVITTAILPSDVDLEAVETEPNGTGAFVFEDRKPNQSLTLAANPEYWGGEPEVDTVEFRVIPDQSAIVSALQAGSVQMAVFDDQLVADTIGGSVEVTETPQLSYHVLQINSRVAPLDDVNVRLAIACAIDRQEVLDTAALGAGEVTGPITSPAFRSDPDARPCPEGDVDAAKDYLADAGYEDGLTLRAIVNQDGYSTAVAEAENIQAQLKNAGITLEIESLESGAYVDRWVAADFELAVALNGGQPDPDASYGRYFTSAGSLNPVAGYSSETLDALFAEGKAESDDAARKAIYDQVAAELEDNAAWVWLFTSFNYTATAEGVSGFVPLSNGSLQNLRDVTVD</sequence>
<gene>
    <name evidence="3" type="ORF">F6J85_01725</name>
</gene>
<reference evidence="4" key="1">
    <citation type="submission" date="2019-09" db="EMBL/GenBank/DDBJ databases">
        <title>Mumia zhuanghuii sp. nov. isolated from the intestinal contents of plateau pika (Ochotona curzoniae) in the Qinghai-Tibet plateau of China.</title>
        <authorList>
            <person name="Tian Z."/>
        </authorList>
    </citation>
    <scope>NUCLEOTIDE SEQUENCE [LARGE SCALE GENOMIC DNA]</scope>
    <source>
        <strain evidence="4">L-031</strain>
    </source>
</reference>
<evidence type="ECO:0000259" key="2">
    <source>
        <dbReference type="Pfam" id="PF00496"/>
    </source>
</evidence>
<dbReference type="GO" id="GO:0042597">
    <property type="term" value="C:periplasmic space"/>
    <property type="evidence" value="ECO:0007669"/>
    <property type="project" value="UniProtKB-ARBA"/>
</dbReference>
<evidence type="ECO:0000313" key="3">
    <source>
        <dbReference type="EMBL" id="QEW01941.1"/>
    </source>
</evidence>
<evidence type="ECO:0000256" key="1">
    <source>
        <dbReference type="SAM" id="SignalP"/>
    </source>
</evidence>
<dbReference type="AlphaFoldDB" id="A0A5J6L0E4"/>
<dbReference type="SUPFAM" id="SSF53850">
    <property type="entry name" value="Periplasmic binding protein-like II"/>
    <property type="match status" value="1"/>
</dbReference>